<evidence type="ECO:0000313" key="3">
    <source>
        <dbReference type="Proteomes" id="UP001189429"/>
    </source>
</evidence>
<evidence type="ECO:0000313" key="2">
    <source>
        <dbReference type="EMBL" id="CAK0812861.1"/>
    </source>
</evidence>
<feature type="compositionally biased region" description="Basic and acidic residues" evidence="1">
    <location>
        <begin position="86"/>
        <end position="97"/>
    </location>
</feature>
<feature type="compositionally biased region" description="Low complexity" evidence="1">
    <location>
        <begin position="65"/>
        <end position="85"/>
    </location>
</feature>
<organism evidence="2 3">
    <name type="scientific">Prorocentrum cordatum</name>
    <dbReference type="NCBI Taxonomy" id="2364126"/>
    <lineage>
        <taxon>Eukaryota</taxon>
        <taxon>Sar</taxon>
        <taxon>Alveolata</taxon>
        <taxon>Dinophyceae</taxon>
        <taxon>Prorocentrales</taxon>
        <taxon>Prorocentraceae</taxon>
        <taxon>Prorocentrum</taxon>
    </lineage>
</organism>
<dbReference type="EMBL" id="CAUYUJ010005243">
    <property type="protein sequence ID" value="CAK0812861.1"/>
    <property type="molecule type" value="Genomic_DNA"/>
</dbReference>
<dbReference type="Proteomes" id="UP001189429">
    <property type="component" value="Unassembled WGS sequence"/>
</dbReference>
<proteinExistence type="predicted"/>
<feature type="non-terminal residue" evidence="2">
    <location>
        <position position="1"/>
    </location>
</feature>
<evidence type="ECO:0000256" key="1">
    <source>
        <dbReference type="SAM" id="MobiDB-lite"/>
    </source>
</evidence>
<reference evidence="2" key="1">
    <citation type="submission" date="2023-10" db="EMBL/GenBank/DDBJ databases">
        <authorList>
            <person name="Chen Y."/>
            <person name="Shah S."/>
            <person name="Dougan E. K."/>
            <person name="Thang M."/>
            <person name="Chan C."/>
        </authorList>
    </citation>
    <scope>NUCLEOTIDE SEQUENCE [LARGE SCALE GENOMIC DNA]</scope>
</reference>
<sequence length="167" mass="17302">APRAPPPGPPRASREGGAAPIRAVHAGLRVFVLMPLCVPLPSYAAWTRRSRCMAPGRCLSGGPPTARSTSRSSSSRSTRASWQRTSDVRDRCTPLSGEDDRRLCAAVAERVSGLAAPKVALHGLRLMPDGSLLLLFLEAPSAPDAVGALRRSCAGAAVAAGQETGSP</sequence>
<comment type="caution">
    <text evidence="2">The sequence shown here is derived from an EMBL/GenBank/DDBJ whole genome shotgun (WGS) entry which is preliminary data.</text>
</comment>
<accession>A0ABN9R2B4</accession>
<keyword evidence="3" id="KW-1185">Reference proteome</keyword>
<protein>
    <submittedName>
        <fullName evidence="2">Uncharacterized protein</fullName>
    </submittedName>
</protein>
<feature type="region of interest" description="Disordered" evidence="1">
    <location>
        <begin position="57"/>
        <end position="97"/>
    </location>
</feature>
<gene>
    <name evidence="2" type="ORF">PCOR1329_LOCUS17012</name>
</gene>
<name>A0ABN9R2B4_9DINO</name>